<dbReference type="PANTHER" id="PTHR32176">
    <property type="entry name" value="XYLOSE ISOMERASE"/>
    <property type="match status" value="1"/>
</dbReference>
<dbReference type="GO" id="GO:0047372">
    <property type="term" value="F:monoacylglycerol lipase activity"/>
    <property type="evidence" value="ECO:0007669"/>
    <property type="project" value="TreeGrafter"/>
</dbReference>
<feature type="domain" description="PNPLA" evidence="3">
    <location>
        <begin position="4"/>
        <end position="196"/>
    </location>
</feature>
<evidence type="ECO:0000313" key="5">
    <source>
        <dbReference type="EMBL" id="CAB4703445.1"/>
    </source>
</evidence>
<dbReference type="SUPFAM" id="SSF52151">
    <property type="entry name" value="FabD/lysophospholipase-like"/>
    <property type="match status" value="1"/>
</dbReference>
<organism evidence="4">
    <name type="scientific">freshwater metagenome</name>
    <dbReference type="NCBI Taxonomy" id="449393"/>
    <lineage>
        <taxon>unclassified sequences</taxon>
        <taxon>metagenomes</taxon>
        <taxon>ecological metagenomes</taxon>
    </lineage>
</organism>
<evidence type="ECO:0000313" key="4">
    <source>
        <dbReference type="EMBL" id="CAB4677623.1"/>
    </source>
</evidence>
<dbReference type="PANTHER" id="PTHR32176:SF92">
    <property type="entry name" value="XYLOSE ISOMERASE"/>
    <property type="match status" value="1"/>
</dbReference>
<comment type="similarity">
    <text evidence="1">Belongs to the patatin family.</text>
</comment>
<dbReference type="GO" id="GO:0006629">
    <property type="term" value="P:lipid metabolic process"/>
    <property type="evidence" value="ECO:0007669"/>
    <property type="project" value="UniProtKB-KW"/>
</dbReference>
<dbReference type="Gene3D" id="3.40.1090.10">
    <property type="entry name" value="Cytosolic phospholipase A2 catalytic domain"/>
    <property type="match status" value="1"/>
</dbReference>
<evidence type="ECO:0000256" key="1">
    <source>
        <dbReference type="ARBA" id="ARBA00010240"/>
    </source>
</evidence>
<dbReference type="GO" id="GO:0004620">
    <property type="term" value="F:phospholipase activity"/>
    <property type="evidence" value="ECO:0007669"/>
    <property type="project" value="TreeGrafter"/>
</dbReference>
<dbReference type="InterPro" id="IPR002641">
    <property type="entry name" value="PNPLA_dom"/>
</dbReference>
<evidence type="ECO:0000256" key="2">
    <source>
        <dbReference type="ARBA" id="ARBA00023098"/>
    </source>
</evidence>
<evidence type="ECO:0000259" key="3">
    <source>
        <dbReference type="PROSITE" id="PS51635"/>
    </source>
</evidence>
<reference evidence="4" key="1">
    <citation type="submission" date="2020-05" db="EMBL/GenBank/DDBJ databases">
        <authorList>
            <person name="Chiriac C."/>
            <person name="Salcher M."/>
            <person name="Ghai R."/>
            <person name="Kavagutti S V."/>
        </authorList>
    </citation>
    <scope>NUCLEOTIDE SEQUENCE</scope>
</reference>
<evidence type="ECO:0000313" key="6">
    <source>
        <dbReference type="EMBL" id="CAB5072876.1"/>
    </source>
</evidence>
<dbReference type="EMBL" id="CAFBRC010000016">
    <property type="protein sequence ID" value="CAB5072876.1"/>
    <property type="molecule type" value="Genomic_DNA"/>
</dbReference>
<dbReference type="Pfam" id="PF01734">
    <property type="entry name" value="Patatin"/>
    <property type="match status" value="1"/>
</dbReference>
<dbReference type="PROSITE" id="PS51635">
    <property type="entry name" value="PNPLA"/>
    <property type="match status" value="1"/>
</dbReference>
<dbReference type="EMBL" id="CAEZXB010000014">
    <property type="protein sequence ID" value="CAB4677623.1"/>
    <property type="molecule type" value="Genomic_DNA"/>
</dbReference>
<dbReference type="AlphaFoldDB" id="A0A6J6MZB4"/>
<accession>A0A6J6MZB4</accession>
<gene>
    <name evidence="4" type="ORF">UFOPK2342_00904</name>
    <name evidence="5" type="ORF">UFOPK2423_01305</name>
    <name evidence="6" type="ORF">UFOPK4367_00360</name>
</gene>
<dbReference type="InterPro" id="IPR016035">
    <property type="entry name" value="Acyl_Trfase/lysoPLipase"/>
</dbReference>
<dbReference type="EMBL" id="CAEZXN010000036">
    <property type="protein sequence ID" value="CAB4703445.1"/>
    <property type="molecule type" value="Genomic_DNA"/>
</dbReference>
<protein>
    <submittedName>
        <fullName evidence="4">Unannotated protein</fullName>
    </submittedName>
</protein>
<name>A0A6J6MZB4_9ZZZZ</name>
<sequence length="313" mass="34005">MKILSIDGGGVRGIIPGMVIAEIESRTGTPVSELFDLISGTSAGGHLALALTLPGENGKPRWSAAALADFYGPAYGKIFDSSRFKMLDVIKGLAHERYSSNGIEGVLEELFGEAMLSDALTEVLITAYEVERAEPHFFTRHDARTDPRNDHFMRFVARATSAAPTYFEPAARLESPDKLTFIDGGVFANNPTMCAFAHAQSLGFDEDDMTIVSLGTGAVSRSLQFEEVREWGLASWARPIIDISAHAGNHAIDWQMTHILRPENYFRLTPSLASGRTSLDDARPETISALEAIAKNLIEENSATIDVLCESIG</sequence>
<keyword evidence="2" id="KW-0443">Lipid metabolism</keyword>
<proteinExistence type="inferred from homology"/>